<keyword evidence="2" id="KW-0564">Palmitate</keyword>
<dbReference type="GO" id="GO:0005886">
    <property type="term" value="C:plasma membrane"/>
    <property type="evidence" value="ECO:0007669"/>
    <property type="project" value="UniProtKB-SubCell"/>
</dbReference>
<keyword evidence="2" id="KW-0732">Signal</keyword>
<dbReference type="AlphaFoldDB" id="Q6ARZ3"/>
<evidence type="ECO:0008006" key="5">
    <source>
        <dbReference type="Google" id="ProtNLM"/>
    </source>
</evidence>
<accession>Q6ARZ3</accession>
<dbReference type="PROSITE" id="PS51257">
    <property type="entry name" value="PROKAR_LIPOPROTEIN"/>
    <property type="match status" value="1"/>
</dbReference>
<sequence length="466" mass="51982">MFASQLRRSLLLLLTPLLLLSCSMIPPKEAHHQQLLTPEEIGIRAEMQIRTCRWWEDFRDPQLNTLIEMGLRQNLNLQQVSYRLSLAKQQVLLNQAGQKVQANLKLNGGGLAAKGDFPSQNSAFALALPMVGYNLDFWGKIENRVLAASNREKAAQVNVTQARLALAVSIAQSYLNLQNNRQQKQVLHRMITNQKAAEEIIVGSVKRGFLPYEELLQSQSYSHLLRAELTGAKAQEILAKNQIALYLARTTEQLAPLVDGKLTLIAPLQEVLSIPMNLLARRPDIQGKKWIVQAYAAEIKVARTAFYPDFNLMLGGAFLAMTNIHPDKLSLLSGSIATSLPLYDGGLRDAGLSIANIMYDRAVLDYNQSLLGAVREASDAIILLKTSQEQEMLTGISTEKQRQAYDIARKKYQRGISPYLLMNQAESRWQQTFLNLIKTETATLQSQLRLIMALGGGYSPKAATEK</sequence>
<feature type="chain" id="PRO_5001442505" description="Outer membrane efflux protein" evidence="2">
    <location>
        <begin position="33"/>
        <end position="466"/>
    </location>
</feature>
<evidence type="ECO:0000256" key="2">
    <source>
        <dbReference type="RuleBase" id="RU362097"/>
    </source>
</evidence>
<dbReference type="NCBIfam" id="TIGR01845">
    <property type="entry name" value="outer_NodT"/>
    <property type="match status" value="1"/>
</dbReference>
<dbReference type="InterPro" id="IPR010131">
    <property type="entry name" value="MdtP/NodT-like"/>
</dbReference>
<dbReference type="OrthoDB" id="9770517at2"/>
<protein>
    <recommendedName>
        <fullName evidence="5">Outer membrane efflux protein</fullName>
    </recommendedName>
</protein>
<dbReference type="Gene3D" id="1.20.1600.10">
    <property type="entry name" value="Outer membrane efflux proteins (OEP)"/>
    <property type="match status" value="1"/>
</dbReference>
<comment type="subcellular location">
    <subcellularLocation>
        <location evidence="2">Cell membrane</location>
        <topology evidence="2">Lipid-anchor</topology>
    </subcellularLocation>
</comment>
<name>Q6ARZ3_DESPS</name>
<dbReference type="STRING" id="177439.DP0153"/>
<dbReference type="Pfam" id="PF02321">
    <property type="entry name" value="OEP"/>
    <property type="match status" value="2"/>
</dbReference>
<dbReference type="KEGG" id="dps:DP0153"/>
<dbReference type="SUPFAM" id="SSF56954">
    <property type="entry name" value="Outer membrane efflux proteins (OEP)"/>
    <property type="match status" value="1"/>
</dbReference>
<keyword evidence="2" id="KW-0449">Lipoprotein</keyword>
<proteinExistence type="inferred from homology"/>
<dbReference type="Gene3D" id="2.20.200.10">
    <property type="entry name" value="Outer membrane efflux proteins (OEP)"/>
    <property type="match status" value="1"/>
</dbReference>
<keyword evidence="2" id="KW-1134">Transmembrane beta strand</keyword>
<evidence type="ECO:0000256" key="1">
    <source>
        <dbReference type="ARBA" id="ARBA00007613"/>
    </source>
</evidence>
<keyword evidence="2" id="KW-0812">Transmembrane</keyword>
<dbReference type="GO" id="GO:0015562">
    <property type="term" value="F:efflux transmembrane transporter activity"/>
    <property type="evidence" value="ECO:0007669"/>
    <property type="project" value="InterPro"/>
</dbReference>
<organism evidence="3 4">
    <name type="scientific">Desulfotalea psychrophila (strain LSv54 / DSM 12343)</name>
    <dbReference type="NCBI Taxonomy" id="177439"/>
    <lineage>
        <taxon>Bacteria</taxon>
        <taxon>Pseudomonadati</taxon>
        <taxon>Thermodesulfobacteriota</taxon>
        <taxon>Desulfobulbia</taxon>
        <taxon>Desulfobulbales</taxon>
        <taxon>Desulfocapsaceae</taxon>
        <taxon>Desulfotalea</taxon>
    </lineage>
</organism>
<dbReference type="HOGENOM" id="CLU_012817_6_3_7"/>
<dbReference type="InterPro" id="IPR003423">
    <property type="entry name" value="OMP_efflux"/>
</dbReference>
<dbReference type="EMBL" id="CR522870">
    <property type="protein sequence ID" value="CAG34882.1"/>
    <property type="molecule type" value="Genomic_DNA"/>
</dbReference>
<feature type="signal peptide" evidence="2">
    <location>
        <begin position="1"/>
        <end position="32"/>
    </location>
</feature>
<dbReference type="Proteomes" id="UP000000602">
    <property type="component" value="Chromosome"/>
</dbReference>
<evidence type="ECO:0000313" key="4">
    <source>
        <dbReference type="Proteomes" id="UP000000602"/>
    </source>
</evidence>
<gene>
    <name evidence="3" type="ordered locus">DP0153</name>
</gene>
<dbReference type="PANTHER" id="PTHR30203">
    <property type="entry name" value="OUTER MEMBRANE CATION EFFLUX PROTEIN"/>
    <property type="match status" value="1"/>
</dbReference>
<keyword evidence="4" id="KW-1185">Reference proteome</keyword>
<keyword evidence="2" id="KW-0472">Membrane</keyword>
<dbReference type="eggNOG" id="COG1538">
    <property type="taxonomic scope" value="Bacteria"/>
</dbReference>
<reference evidence="4" key="1">
    <citation type="journal article" date="2004" name="Environ. Microbiol.">
        <title>The genome of Desulfotalea psychrophila, a sulfate-reducing bacterium from permanently cold Arctic sediments.</title>
        <authorList>
            <person name="Rabus R."/>
            <person name="Ruepp A."/>
            <person name="Frickey T."/>
            <person name="Rattei T."/>
            <person name="Fartmann B."/>
            <person name="Stark M."/>
            <person name="Bauer M."/>
            <person name="Zibat A."/>
            <person name="Lombardot T."/>
            <person name="Becker I."/>
            <person name="Amann J."/>
            <person name="Gellner K."/>
            <person name="Teeling H."/>
            <person name="Leuschner W.D."/>
            <person name="Gloeckner F.-O."/>
            <person name="Lupas A.N."/>
            <person name="Amann R."/>
            <person name="Klenk H.-P."/>
        </authorList>
    </citation>
    <scope>NUCLEOTIDE SEQUENCE [LARGE SCALE GENOMIC DNA]</scope>
    <source>
        <strain evidence="4">DSM 12343 / LSv54</strain>
    </source>
</reference>
<comment type="similarity">
    <text evidence="1 2">Belongs to the outer membrane factor (OMF) (TC 1.B.17) family.</text>
</comment>
<evidence type="ECO:0000313" key="3">
    <source>
        <dbReference type="EMBL" id="CAG34882.1"/>
    </source>
</evidence>